<feature type="domain" description="Metallo-beta-lactamase" evidence="1">
    <location>
        <begin position="84"/>
        <end position="273"/>
    </location>
</feature>
<dbReference type="OrthoDB" id="332863at2759"/>
<dbReference type="Gene3D" id="3.60.15.10">
    <property type="entry name" value="Ribonuclease Z/Hydroxyacylglutathione hydrolase-like"/>
    <property type="match status" value="1"/>
</dbReference>
<dbReference type="Proteomes" id="UP000703269">
    <property type="component" value="Unassembled WGS sequence"/>
</dbReference>
<dbReference type="InterPro" id="IPR001279">
    <property type="entry name" value="Metallo-B-lactamas"/>
</dbReference>
<dbReference type="AlphaFoldDB" id="A0A9P3G6S4"/>
<comment type="caution">
    <text evidence="2">The sequence shown here is derived from an EMBL/GenBank/DDBJ whole genome shotgun (WGS) entry which is preliminary data.</text>
</comment>
<evidence type="ECO:0000313" key="3">
    <source>
        <dbReference type="Proteomes" id="UP000703269"/>
    </source>
</evidence>
<organism evidence="2 3">
    <name type="scientific">Phanerochaete sordida</name>
    <dbReference type="NCBI Taxonomy" id="48140"/>
    <lineage>
        <taxon>Eukaryota</taxon>
        <taxon>Fungi</taxon>
        <taxon>Dikarya</taxon>
        <taxon>Basidiomycota</taxon>
        <taxon>Agaricomycotina</taxon>
        <taxon>Agaricomycetes</taxon>
        <taxon>Polyporales</taxon>
        <taxon>Phanerochaetaceae</taxon>
        <taxon>Phanerochaete</taxon>
    </lineage>
</organism>
<accession>A0A9P3G6S4</accession>
<dbReference type="InterPro" id="IPR050114">
    <property type="entry name" value="UPF0173_UPF0282_UlaG_hydrolase"/>
</dbReference>
<sequence>MSAATFTLTLPDSREPCFNQSLGDAPLTGFAKSSCEAVNTPFGGKLLWVGNATCIIEFNGIRFMTDPNFLHQGDHVHLAPGVTAQRIKDPAFDYKNCPAVDFILLSHLHEDHFDNLVAEHICKSLPIISTPHGCTELKERGHTARFPLETWESVRILKGDAELTITSMPGKHTLGEIHPAHAALHHIPPVMGSLVTFKRGGGEKDYNLYISGDTLYYDELQEIHEKYPHINLALVHLGGTTVPVIRVMVTMDAVQGIKLICALQPEQVIPIHIDDYDAFESPLSDFVKEVEKAGWSDRVIYLNRGEEFTF</sequence>
<dbReference type="PANTHER" id="PTHR43546">
    <property type="entry name" value="UPF0173 METAL-DEPENDENT HYDROLASE MJ1163-RELATED"/>
    <property type="match status" value="1"/>
</dbReference>
<proteinExistence type="predicted"/>
<reference evidence="2 3" key="1">
    <citation type="submission" date="2021-08" db="EMBL/GenBank/DDBJ databases">
        <title>Draft Genome Sequence of Phanerochaete sordida strain YK-624.</title>
        <authorList>
            <person name="Mori T."/>
            <person name="Dohra H."/>
            <person name="Suzuki T."/>
            <person name="Kawagishi H."/>
            <person name="Hirai H."/>
        </authorList>
    </citation>
    <scope>NUCLEOTIDE SEQUENCE [LARGE SCALE GENOMIC DNA]</scope>
    <source>
        <strain evidence="2 3">YK-624</strain>
    </source>
</reference>
<keyword evidence="3" id="KW-1185">Reference proteome</keyword>
<evidence type="ECO:0000313" key="2">
    <source>
        <dbReference type="EMBL" id="GJE89087.1"/>
    </source>
</evidence>
<dbReference type="PANTHER" id="PTHR43546:SF7">
    <property type="entry name" value="METALLO-BETA-LACTAMASE DOMAIN-CONTAINING PROTEIN"/>
    <property type="match status" value="1"/>
</dbReference>
<gene>
    <name evidence="2" type="ORF">PsYK624_051790</name>
</gene>
<dbReference type="SUPFAM" id="SSF56281">
    <property type="entry name" value="Metallo-hydrolase/oxidoreductase"/>
    <property type="match status" value="1"/>
</dbReference>
<protein>
    <submittedName>
        <fullName evidence="2">Metallo-hydrolase/oxidoreductase</fullName>
    </submittedName>
</protein>
<evidence type="ECO:0000259" key="1">
    <source>
        <dbReference type="Pfam" id="PF12706"/>
    </source>
</evidence>
<dbReference type="EMBL" id="BPQB01000011">
    <property type="protein sequence ID" value="GJE89087.1"/>
    <property type="molecule type" value="Genomic_DNA"/>
</dbReference>
<dbReference type="InterPro" id="IPR036866">
    <property type="entry name" value="RibonucZ/Hydroxyglut_hydro"/>
</dbReference>
<name>A0A9P3G6S4_9APHY</name>
<dbReference type="Pfam" id="PF12706">
    <property type="entry name" value="Lactamase_B_2"/>
    <property type="match status" value="1"/>
</dbReference>